<protein>
    <recommendedName>
        <fullName evidence="4">Secreted protein</fullName>
    </recommendedName>
</protein>
<keyword evidence="3" id="KW-1185">Reference proteome</keyword>
<sequence length="116" mass="12918">MTRKFAAGAAAALTMLVAQVPAAQSAAAATTYSSPCQGIRDCLGEMQSGEGWMVETPEKNWKRVIYRFKHLKKSEKRVCAHQYPRLTMWISDPKSSRHKTVTIKASGKLPRRACSY</sequence>
<reference evidence="2 3" key="1">
    <citation type="submission" date="2024-05" db="EMBL/GenBank/DDBJ databases">
        <title>Microbispora sp.ZYX-F-249.</title>
        <authorList>
            <person name="Xie H."/>
        </authorList>
    </citation>
    <scope>NUCLEOTIDE SEQUENCE [LARGE SCALE GENOMIC DNA]</scope>
    <source>
        <strain evidence="2 3">ZYX-F-249</strain>
    </source>
</reference>
<organism evidence="2 3">
    <name type="scientific">Microbispora maris</name>
    <dbReference type="NCBI Taxonomy" id="3144104"/>
    <lineage>
        <taxon>Bacteria</taxon>
        <taxon>Bacillati</taxon>
        <taxon>Actinomycetota</taxon>
        <taxon>Actinomycetes</taxon>
        <taxon>Streptosporangiales</taxon>
        <taxon>Streptosporangiaceae</taxon>
        <taxon>Microbispora</taxon>
    </lineage>
</organism>
<dbReference type="EMBL" id="JBDJAW010000042">
    <property type="protein sequence ID" value="MEN3540034.1"/>
    <property type="molecule type" value="Genomic_DNA"/>
</dbReference>
<comment type="caution">
    <text evidence="2">The sequence shown here is derived from an EMBL/GenBank/DDBJ whole genome shotgun (WGS) entry which is preliminary data.</text>
</comment>
<accession>A0ABV0AXN6</accession>
<evidence type="ECO:0008006" key="4">
    <source>
        <dbReference type="Google" id="ProtNLM"/>
    </source>
</evidence>
<evidence type="ECO:0000313" key="3">
    <source>
        <dbReference type="Proteomes" id="UP001447516"/>
    </source>
</evidence>
<name>A0ABV0AXN6_9ACTN</name>
<feature type="signal peptide" evidence="1">
    <location>
        <begin position="1"/>
        <end position="22"/>
    </location>
</feature>
<dbReference type="Proteomes" id="UP001447516">
    <property type="component" value="Unassembled WGS sequence"/>
</dbReference>
<feature type="chain" id="PRO_5045374176" description="Secreted protein" evidence="1">
    <location>
        <begin position="23"/>
        <end position="116"/>
    </location>
</feature>
<evidence type="ECO:0000256" key="1">
    <source>
        <dbReference type="SAM" id="SignalP"/>
    </source>
</evidence>
<keyword evidence="1" id="KW-0732">Signal</keyword>
<evidence type="ECO:0000313" key="2">
    <source>
        <dbReference type="EMBL" id="MEN3540034.1"/>
    </source>
</evidence>
<proteinExistence type="predicted"/>
<dbReference type="RefSeq" id="WP_346229897.1">
    <property type="nucleotide sequence ID" value="NZ_JBDJAW010000042.1"/>
</dbReference>
<gene>
    <name evidence="2" type="ORF">AAH991_33335</name>
</gene>